<accession>A0ABD3FFE7</accession>
<keyword evidence="3" id="KW-1185">Reference proteome</keyword>
<evidence type="ECO:0000313" key="3">
    <source>
        <dbReference type="Proteomes" id="UP001632037"/>
    </source>
</evidence>
<evidence type="ECO:0000313" key="2">
    <source>
        <dbReference type="EMBL" id="KAL3665024.1"/>
    </source>
</evidence>
<protein>
    <submittedName>
        <fullName evidence="2">Uncharacterized protein</fullName>
    </submittedName>
</protein>
<name>A0ABD3FFE7_9STRA</name>
<feature type="region of interest" description="Disordered" evidence="1">
    <location>
        <begin position="1"/>
        <end position="32"/>
    </location>
</feature>
<dbReference type="AlphaFoldDB" id="A0ABD3FFE7"/>
<proteinExistence type="predicted"/>
<dbReference type="Proteomes" id="UP001632037">
    <property type="component" value="Unassembled WGS sequence"/>
</dbReference>
<gene>
    <name evidence="2" type="ORF">V7S43_010199</name>
</gene>
<comment type="caution">
    <text evidence="2">The sequence shown here is derived from an EMBL/GenBank/DDBJ whole genome shotgun (WGS) entry which is preliminary data.</text>
</comment>
<reference evidence="2 3" key="1">
    <citation type="submission" date="2024-09" db="EMBL/GenBank/DDBJ databases">
        <title>Genome sequencing and assembly of Phytophthora oleae, isolate VK10A, causative agent of rot of olive drupes.</title>
        <authorList>
            <person name="Conti Taguali S."/>
            <person name="Riolo M."/>
            <person name="La Spada F."/>
            <person name="Cacciola S.O."/>
            <person name="Dionisio G."/>
        </authorList>
    </citation>
    <scope>NUCLEOTIDE SEQUENCE [LARGE SCALE GENOMIC DNA]</scope>
    <source>
        <strain evidence="2 3">VK10A</strain>
    </source>
</reference>
<evidence type="ECO:0000256" key="1">
    <source>
        <dbReference type="SAM" id="MobiDB-lite"/>
    </source>
</evidence>
<dbReference type="EMBL" id="JBIMZQ010000022">
    <property type="protein sequence ID" value="KAL3665024.1"/>
    <property type="molecule type" value="Genomic_DNA"/>
</dbReference>
<sequence>MTDSSNVKEGYASASGSADEGTKGKRSVQAIGDPVRLMAPPCGGFRCARWRMF</sequence>
<organism evidence="2 3">
    <name type="scientific">Phytophthora oleae</name>
    <dbReference type="NCBI Taxonomy" id="2107226"/>
    <lineage>
        <taxon>Eukaryota</taxon>
        <taxon>Sar</taxon>
        <taxon>Stramenopiles</taxon>
        <taxon>Oomycota</taxon>
        <taxon>Peronosporomycetes</taxon>
        <taxon>Peronosporales</taxon>
        <taxon>Peronosporaceae</taxon>
        <taxon>Phytophthora</taxon>
    </lineage>
</organism>